<evidence type="ECO:0000259" key="2">
    <source>
        <dbReference type="Pfam" id="PF14339"/>
    </source>
</evidence>
<sequence>MRNRLIVGLLTGTIGVALLGQPSATGAQPPAAGTAPTAEAARTAAPVAVGLAGNTLVRFAVDNPRAAVPLGRIQGLRGDTRLIGIDHRVQDDRIYGVGDEGGIYTLTYPGSGDRAVGVRAERVCRLSVALEGEFFGVDFNPAANRLRVISDTGQNLRHNIDDPNGAPAPGVTVVDGPLTNPDGTVATGVTAAAYTNDDLDPATATTLFDLDTRTDQVVLQSPANAGTLAPTGSLGVDAGPDAGFDIRTDPATGANTGWAVLRTEGRERLYGIDLLSGAAEPVGAFPRHLRVTDLTVLP</sequence>
<reference evidence="3 4" key="1">
    <citation type="submission" date="2020-03" db="EMBL/GenBank/DDBJ databases">
        <title>Draft genome of Streptomyces sp. ventii, isolated from the Axial Seamount in the Pacific Ocean, and resequencing of the two type strains Streptomyces lonarensis strain NCL 716 and Streptomyces bohaiensis strain 11A07.</title>
        <authorList>
            <person name="Loughran R.M."/>
            <person name="Pfannmuller K.M."/>
            <person name="Wasson B.J."/>
            <person name="Deadmond M.C."/>
            <person name="Paddock B.E."/>
            <person name="Koyack M.J."/>
            <person name="Gallegos D.A."/>
            <person name="Mitchell E.A."/>
            <person name="Ushijima B."/>
            <person name="Saw J.H."/>
            <person name="Mcphail K.L."/>
            <person name="Videau P."/>
        </authorList>
    </citation>
    <scope>NUCLEOTIDE SEQUENCE [LARGE SCALE GENOMIC DNA]</scope>
    <source>
        <strain evidence="3 4">NCL716</strain>
    </source>
</reference>
<evidence type="ECO:0000313" key="3">
    <source>
        <dbReference type="EMBL" id="NJQ06596.1"/>
    </source>
</evidence>
<dbReference type="Proteomes" id="UP000578686">
    <property type="component" value="Unassembled WGS sequence"/>
</dbReference>
<accession>A0A7X6HZG4</accession>
<feature type="chain" id="PRO_5031463423" evidence="1">
    <location>
        <begin position="28"/>
        <end position="298"/>
    </location>
</feature>
<proteinExistence type="predicted"/>
<organism evidence="3 4">
    <name type="scientific">Streptomyces lonarensis</name>
    <dbReference type="NCBI Taxonomy" id="700599"/>
    <lineage>
        <taxon>Bacteria</taxon>
        <taxon>Bacillati</taxon>
        <taxon>Actinomycetota</taxon>
        <taxon>Actinomycetes</taxon>
        <taxon>Kitasatosporales</taxon>
        <taxon>Streptomycetaceae</taxon>
        <taxon>Streptomyces</taxon>
    </lineage>
</organism>
<name>A0A7X6HZG4_9ACTN</name>
<dbReference type="InterPro" id="IPR025507">
    <property type="entry name" value="DUF4394"/>
</dbReference>
<comment type="caution">
    <text evidence="3">The sequence shown here is derived from an EMBL/GenBank/DDBJ whole genome shotgun (WGS) entry which is preliminary data.</text>
</comment>
<feature type="signal peptide" evidence="1">
    <location>
        <begin position="1"/>
        <end position="27"/>
    </location>
</feature>
<protein>
    <submittedName>
        <fullName evidence="3">DUF4394 domain-containing protein</fullName>
    </submittedName>
</protein>
<evidence type="ECO:0000313" key="4">
    <source>
        <dbReference type="Proteomes" id="UP000578686"/>
    </source>
</evidence>
<dbReference type="RefSeq" id="WP_167970830.1">
    <property type="nucleotide sequence ID" value="NZ_BHZG01000460.1"/>
</dbReference>
<keyword evidence="4" id="KW-1185">Reference proteome</keyword>
<dbReference type="Pfam" id="PF14339">
    <property type="entry name" value="DUF4394"/>
    <property type="match status" value="1"/>
</dbReference>
<gene>
    <name evidence="3" type="ORF">HCN56_13645</name>
</gene>
<evidence type="ECO:0000256" key="1">
    <source>
        <dbReference type="SAM" id="SignalP"/>
    </source>
</evidence>
<dbReference type="AlphaFoldDB" id="A0A7X6HZG4"/>
<dbReference type="EMBL" id="JAAVJD010000095">
    <property type="protein sequence ID" value="NJQ06596.1"/>
    <property type="molecule type" value="Genomic_DNA"/>
</dbReference>
<keyword evidence="1" id="KW-0732">Signal</keyword>
<feature type="domain" description="DUF4394" evidence="2">
    <location>
        <begin position="55"/>
        <end position="295"/>
    </location>
</feature>